<evidence type="ECO:0000313" key="2">
    <source>
        <dbReference type="EMBL" id="GEU55873.1"/>
    </source>
</evidence>
<accession>A0A6L2L1V9</accession>
<dbReference type="AlphaFoldDB" id="A0A6L2L1V9"/>
<proteinExistence type="predicted"/>
<comment type="caution">
    <text evidence="2">The sequence shown here is derived from an EMBL/GenBank/DDBJ whole genome shotgun (WGS) entry which is preliminary data.</text>
</comment>
<feature type="compositionally biased region" description="Low complexity" evidence="1">
    <location>
        <begin position="162"/>
        <end position="173"/>
    </location>
</feature>
<sequence>MVINSPCRTDKKELAIPGQTKTGKEFSNPLMADSLPKTISANVCTASTNLFWYTASTRTLDNGEIELNTTVDGHNRTITKAPIERHLKLADAEGISTLPTTKIFALLVLMGYVTDSDKLTFQKDESITREMHDRLGMATTTASSLEAEQRSGNIAKTQTKATSSRPSSPRTSTEGGPGCHFTKGDSPVQARSERVSNLPNKLPLEEGLILENELSSTKAVYHKAFITLNKRVNKLKTQLKQKRSIAVIHYLDEEEPSLDIEDSPKQGRMIEEINKDENVNLVSEKGEVHETAEPLKDYNDATLVETLMNIKRSTSKDKGKEIMQETELPKKTKKR</sequence>
<protein>
    <submittedName>
        <fullName evidence="2">Uncharacterized protein</fullName>
    </submittedName>
</protein>
<gene>
    <name evidence="2" type="ORF">Tci_027851</name>
</gene>
<dbReference type="EMBL" id="BKCJ010003567">
    <property type="protein sequence ID" value="GEU55873.1"/>
    <property type="molecule type" value="Genomic_DNA"/>
</dbReference>
<evidence type="ECO:0000256" key="1">
    <source>
        <dbReference type="SAM" id="MobiDB-lite"/>
    </source>
</evidence>
<reference evidence="2" key="1">
    <citation type="journal article" date="2019" name="Sci. Rep.">
        <title>Draft genome of Tanacetum cinerariifolium, the natural source of mosquito coil.</title>
        <authorList>
            <person name="Yamashiro T."/>
            <person name="Shiraishi A."/>
            <person name="Satake H."/>
            <person name="Nakayama K."/>
        </authorList>
    </citation>
    <scope>NUCLEOTIDE SEQUENCE</scope>
</reference>
<feature type="compositionally biased region" description="Basic and acidic residues" evidence="1">
    <location>
        <begin position="314"/>
        <end position="335"/>
    </location>
</feature>
<feature type="compositionally biased region" description="Polar residues" evidence="1">
    <location>
        <begin position="140"/>
        <end position="161"/>
    </location>
</feature>
<feature type="region of interest" description="Disordered" evidence="1">
    <location>
        <begin position="310"/>
        <end position="335"/>
    </location>
</feature>
<organism evidence="2">
    <name type="scientific">Tanacetum cinerariifolium</name>
    <name type="common">Dalmatian daisy</name>
    <name type="synonym">Chrysanthemum cinerariifolium</name>
    <dbReference type="NCBI Taxonomy" id="118510"/>
    <lineage>
        <taxon>Eukaryota</taxon>
        <taxon>Viridiplantae</taxon>
        <taxon>Streptophyta</taxon>
        <taxon>Embryophyta</taxon>
        <taxon>Tracheophyta</taxon>
        <taxon>Spermatophyta</taxon>
        <taxon>Magnoliopsida</taxon>
        <taxon>eudicotyledons</taxon>
        <taxon>Gunneridae</taxon>
        <taxon>Pentapetalae</taxon>
        <taxon>asterids</taxon>
        <taxon>campanulids</taxon>
        <taxon>Asterales</taxon>
        <taxon>Asteraceae</taxon>
        <taxon>Asteroideae</taxon>
        <taxon>Anthemideae</taxon>
        <taxon>Anthemidinae</taxon>
        <taxon>Tanacetum</taxon>
    </lineage>
</organism>
<name>A0A6L2L1V9_TANCI</name>
<feature type="region of interest" description="Disordered" evidence="1">
    <location>
        <begin position="140"/>
        <end position="196"/>
    </location>
</feature>